<protein>
    <submittedName>
        <fullName evidence="10">Mechanosensitive ion channel family protein</fullName>
    </submittedName>
</protein>
<accession>A0ABV8TUM3</accession>
<gene>
    <name evidence="10" type="ORF">ACFPET_04100</name>
</gene>
<keyword evidence="4 7" id="KW-0812">Transmembrane</keyword>
<feature type="domain" description="Mechanosensitive ion channel transmembrane helices 2/3" evidence="9">
    <location>
        <begin position="116"/>
        <end position="155"/>
    </location>
</feature>
<proteinExistence type="inferred from homology"/>
<reference evidence="11" key="1">
    <citation type="journal article" date="2019" name="Int. J. Syst. Evol. Microbiol.">
        <title>The Global Catalogue of Microorganisms (GCM) 10K type strain sequencing project: providing services to taxonomists for standard genome sequencing and annotation.</title>
        <authorList>
            <consortium name="The Broad Institute Genomics Platform"/>
            <consortium name="The Broad Institute Genome Sequencing Center for Infectious Disease"/>
            <person name="Wu L."/>
            <person name="Ma J."/>
        </authorList>
    </citation>
    <scope>NUCLEOTIDE SEQUENCE [LARGE SCALE GENOMIC DNA]</scope>
    <source>
        <strain evidence="11">IBRC-M 10908</strain>
    </source>
</reference>
<evidence type="ECO:0000313" key="10">
    <source>
        <dbReference type="EMBL" id="MFC4334377.1"/>
    </source>
</evidence>
<dbReference type="InterPro" id="IPR023408">
    <property type="entry name" value="MscS_beta-dom_sf"/>
</dbReference>
<dbReference type="Gene3D" id="3.30.70.100">
    <property type="match status" value="1"/>
</dbReference>
<keyword evidence="11" id="KW-1185">Reference proteome</keyword>
<dbReference type="Pfam" id="PF00924">
    <property type="entry name" value="MS_channel_2nd"/>
    <property type="match status" value="1"/>
</dbReference>
<evidence type="ECO:0000256" key="1">
    <source>
        <dbReference type="ARBA" id="ARBA00004651"/>
    </source>
</evidence>
<evidence type="ECO:0000313" key="11">
    <source>
        <dbReference type="Proteomes" id="UP001595823"/>
    </source>
</evidence>
<feature type="transmembrane region" description="Helical" evidence="7">
    <location>
        <begin position="43"/>
        <end position="60"/>
    </location>
</feature>
<dbReference type="InterPro" id="IPR045276">
    <property type="entry name" value="YbiO_bact"/>
</dbReference>
<organism evidence="10 11">
    <name type="scientific">Salininema proteolyticum</name>
    <dbReference type="NCBI Taxonomy" id="1607685"/>
    <lineage>
        <taxon>Bacteria</taxon>
        <taxon>Bacillati</taxon>
        <taxon>Actinomycetota</taxon>
        <taxon>Actinomycetes</taxon>
        <taxon>Glycomycetales</taxon>
        <taxon>Glycomycetaceae</taxon>
        <taxon>Salininema</taxon>
    </lineage>
</organism>
<evidence type="ECO:0000256" key="2">
    <source>
        <dbReference type="ARBA" id="ARBA00008017"/>
    </source>
</evidence>
<dbReference type="PANTHER" id="PTHR30460">
    <property type="entry name" value="MODERATE CONDUCTANCE MECHANOSENSITIVE CHANNEL YBIO"/>
    <property type="match status" value="1"/>
</dbReference>
<dbReference type="Proteomes" id="UP001595823">
    <property type="component" value="Unassembled WGS sequence"/>
</dbReference>
<dbReference type="RefSeq" id="WP_380618120.1">
    <property type="nucleotide sequence ID" value="NZ_JBHSDK010000005.1"/>
</dbReference>
<feature type="transmembrane region" description="Helical" evidence="7">
    <location>
        <begin position="111"/>
        <end position="133"/>
    </location>
</feature>
<dbReference type="InterPro" id="IPR049142">
    <property type="entry name" value="MS_channel_1st"/>
</dbReference>
<comment type="subcellular location">
    <subcellularLocation>
        <location evidence="1">Cell membrane</location>
        <topology evidence="1">Multi-pass membrane protein</topology>
    </subcellularLocation>
</comment>
<dbReference type="SUPFAM" id="SSF82861">
    <property type="entry name" value="Mechanosensitive channel protein MscS (YggB), transmembrane region"/>
    <property type="match status" value="1"/>
</dbReference>
<evidence type="ECO:0000256" key="7">
    <source>
        <dbReference type="SAM" id="Phobius"/>
    </source>
</evidence>
<dbReference type="SUPFAM" id="SSF50182">
    <property type="entry name" value="Sm-like ribonucleoproteins"/>
    <property type="match status" value="1"/>
</dbReference>
<dbReference type="InterPro" id="IPR011014">
    <property type="entry name" value="MscS_channel_TM-2"/>
</dbReference>
<keyword evidence="6 7" id="KW-0472">Membrane</keyword>
<sequence>MTLAAEAAAKSPCEKGLNACSILFDVTENEKWSTTLGGILDKTFYVIVILVIALIAKSILHRLIAKVVSKVVKASEKQKNADWNKLIDARSRREQIVGNRSEQRSATLTTVLQYAVSVVIYVSAILIILAQLGINIGPLLASAGVVGLAVGFGAQNLVKDYVSGVFMLMEDQYGVGDWVDVGDAQGTVEDMGLRVTTIRDISGTLWYVRNGEILRVGNSSQSWAYVNIDTPLSSQIDTEAAATGIMGAVREVAADRQWSQFILSDPEYQGVVSMNIDETVVRVALKTTSSEQWAIGRELRRRIGDRLHNEGFTTHASRVFVPRGSIGGAQ</sequence>
<dbReference type="InterPro" id="IPR010920">
    <property type="entry name" value="LSM_dom_sf"/>
</dbReference>
<keyword evidence="5 7" id="KW-1133">Transmembrane helix</keyword>
<comment type="caution">
    <text evidence="10">The sequence shown here is derived from an EMBL/GenBank/DDBJ whole genome shotgun (WGS) entry which is preliminary data.</text>
</comment>
<dbReference type="Gene3D" id="1.10.287.1260">
    <property type="match status" value="1"/>
</dbReference>
<evidence type="ECO:0000259" key="9">
    <source>
        <dbReference type="Pfam" id="PF21088"/>
    </source>
</evidence>
<keyword evidence="3" id="KW-1003">Cell membrane</keyword>
<dbReference type="EMBL" id="JBHSDK010000005">
    <property type="protein sequence ID" value="MFC4334377.1"/>
    <property type="molecule type" value="Genomic_DNA"/>
</dbReference>
<name>A0ABV8TUM3_9ACTN</name>
<evidence type="ECO:0000256" key="4">
    <source>
        <dbReference type="ARBA" id="ARBA00022692"/>
    </source>
</evidence>
<evidence type="ECO:0000256" key="5">
    <source>
        <dbReference type="ARBA" id="ARBA00022989"/>
    </source>
</evidence>
<dbReference type="Pfam" id="PF21088">
    <property type="entry name" value="MS_channel_1st"/>
    <property type="match status" value="1"/>
</dbReference>
<dbReference type="PANTHER" id="PTHR30460:SF0">
    <property type="entry name" value="MODERATE CONDUCTANCE MECHANOSENSITIVE CHANNEL YBIO"/>
    <property type="match status" value="1"/>
</dbReference>
<evidence type="ECO:0000256" key="3">
    <source>
        <dbReference type="ARBA" id="ARBA00022475"/>
    </source>
</evidence>
<dbReference type="InterPro" id="IPR006685">
    <property type="entry name" value="MscS_channel_2nd"/>
</dbReference>
<evidence type="ECO:0000256" key="6">
    <source>
        <dbReference type="ARBA" id="ARBA00023136"/>
    </source>
</evidence>
<evidence type="ECO:0000259" key="8">
    <source>
        <dbReference type="Pfam" id="PF00924"/>
    </source>
</evidence>
<dbReference type="Gene3D" id="2.30.30.60">
    <property type="match status" value="1"/>
</dbReference>
<feature type="transmembrane region" description="Helical" evidence="7">
    <location>
        <begin position="139"/>
        <end position="158"/>
    </location>
</feature>
<comment type="similarity">
    <text evidence="2">Belongs to the MscS (TC 1.A.23) family.</text>
</comment>
<feature type="domain" description="Mechanosensitive ion channel MscS" evidence="8">
    <location>
        <begin position="156"/>
        <end position="219"/>
    </location>
</feature>